<dbReference type="Gene3D" id="1.10.10.10">
    <property type="entry name" value="Winged helix-like DNA-binding domain superfamily/Winged helix DNA-binding domain"/>
    <property type="match status" value="1"/>
</dbReference>
<dbReference type="AlphaFoldDB" id="A0A022PSF4"/>
<keyword evidence="2" id="KW-0433">Leucine-rich repeat</keyword>
<dbReference type="PANTHER" id="PTHR23155:SF1139">
    <property type="entry name" value="CC-NBS-LRR RESISTANCE PROTEIN"/>
    <property type="match status" value="1"/>
</dbReference>
<gene>
    <name evidence="10" type="ORF">MIMGU_mgv1a024970mg</name>
</gene>
<dbReference type="InterPro" id="IPR027417">
    <property type="entry name" value="P-loop_NTPase"/>
</dbReference>
<feature type="compositionally biased region" description="Basic residues" evidence="7">
    <location>
        <begin position="388"/>
        <end position="398"/>
    </location>
</feature>
<evidence type="ECO:0000256" key="6">
    <source>
        <dbReference type="ARBA" id="ARBA00022840"/>
    </source>
</evidence>
<dbReference type="InterPro" id="IPR036388">
    <property type="entry name" value="WH-like_DNA-bd_sf"/>
</dbReference>
<dbReference type="STRING" id="4155.A0A022PSF4"/>
<dbReference type="GO" id="GO:0043531">
    <property type="term" value="F:ADP binding"/>
    <property type="evidence" value="ECO:0007669"/>
    <property type="project" value="InterPro"/>
</dbReference>
<keyword evidence="11" id="KW-1185">Reference proteome</keyword>
<evidence type="ECO:0000256" key="3">
    <source>
        <dbReference type="ARBA" id="ARBA00022737"/>
    </source>
</evidence>
<evidence type="ECO:0000256" key="1">
    <source>
        <dbReference type="ARBA" id="ARBA00008894"/>
    </source>
</evidence>
<evidence type="ECO:0000259" key="8">
    <source>
        <dbReference type="Pfam" id="PF00931"/>
    </source>
</evidence>
<dbReference type="GO" id="GO:0005524">
    <property type="term" value="F:ATP binding"/>
    <property type="evidence" value="ECO:0007669"/>
    <property type="project" value="UniProtKB-KW"/>
</dbReference>
<dbReference type="InterPro" id="IPR058922">
    <property type="entry name" value="WHD_DRP"/>
</dbReference>
<dbReference type="InterPro" id="IPR002182">
    <property type="entry name" value="NB-ARC"/>
</dbReference>
<dbReference type="FunFam" id="1.10.10.10:FF:000322">
    <property type="entry name" value="Probable disease resistance protein At1g63360"/>
    <property type="match status" value="1"/>
</dbReference>
<evidence type="ECO:0000256" key="7">
    <source>
        <dbReference type="SAM" id="MobiDB-lite"/>
    </source>
</evidence>
<sequence length="435" mass="49280">MWEPSRKGYQISRVDRCCCVPLVVGDARKNDNFIYPLESARDLVKLVENLTQFGLSGTNIEVGNKQAVLEKLQKYLGAGRFLLVLDDVWNDSKGKWDDFINPLKKISYGTGNGIVVTTRNQSIASLVTTLPIHKLKELSEEECLPLTARMVGGLLLGKSLDEWLHIEENWLLDLRDENSISKILKLSFDHLSSPALKKCFAYCSIYPKGYDLLRERLVELWMAEGFLGGNDDMEIVGNKFFHNLLENSLLLQVVERNGDDNIIYYNMHDLVHDLASSILNSSDQVRYIGWESIDGQSHAILKEQVSCLCSLSFNDSICDLMFSKFKSLHVLILNSGGRLIFDELPSSIGELIHLRCLDIFHTFIKEAVVGIGGEIGVVKPVEGLRRSRRKGRKKRRRREGGTRELARWSMSAREERGSSPSLSEEVNQDRALEMD</sequence>
<comment type="similarity">
    <text evidence="1">Belongs to the disease resistance NB-LRR family.</text>
</comment>
<name>A0A022PSF4_ERYGU</name>
<dbReference type="Pfam" id="PF23559">
    <property type="entry name" value="WHD_DRP"/>
    <property type="match status" value="1"/>
</dbReference>
<keyword evidence="5" id="KW-0611">Plant defense</keyword>
<feature type="region of interest" description="Disordered" evidence="7">
    <location>
        <begin position="388"/>
        <end position="435"/>
    </location>
</feature>
<dbReference type="Pfam" id="PF00931">
    <property type="entry name" value="NB-ARC"/>
    <property type="match status" value="1"/>
</dbReference>
<feature type="domain" description="NB-ARC" evidence="8">
    <location>
        <begin position="50"/>
        <end position="151"/>
    </location>
</feature>
<keyword evidence="6" id="KW-0067">ATP-binding</keyword>
<accession>A0A022PSF4</accession>
<organism evidence="10 11">
    <name type="scientific">Erythranthe guttata</name>
    <name type="common">Yellow monkey flower</name>
    <name type="synonym">Mimulus guttatus</name>
    <dbReference type="NCBI Taxonomy" id="4155"/>
    <lineage>
        <taxon>Eukaryota</taxon>
        <taxon>Viridiplantae</taxon>
        <taxon>Streptophyta</taxon>
        <taxon>Embryophyta</taxon>
        <taxon>Tracheophyta</taxon>
        <taxon>Spermatophyta</taxon>
        <taxon>Magnoliopsida</taxon>
        <taxon>eudicotyledons</taxon>
        <taxon>Gunneridae</taxon>
        <taxon>Pentapetalae</taxon>
        <taxon>asterids</taxon>
        <taxon>lamiids</taxon>
        <taxon>Lamiales</taxon>
        <taxon>Phrymaceae</taxon>
        <taxon>Erythranthe</taxon>
    </lineage>
</organism>
<evidence type="ECO:0000256" key="4">
    <source>
        <dbReference type="ARBA" id="ARBA00022741"/>
    </source>
</evidence>
<dbReference type="InterPro" id="IPR044974">
    <property type="entry name" value="Disease_R_plants"/>
</dbReference>
<keyword evidence="3" id="KW-0677">Repeat</keyword>
<dbReference type="Proteomes" id="UP000030748">
    <property type="component" value="Unassembled WGS sequence"/>
</dbReference>
<dbReference type="EMBL" id="KI632299">
    <property type="protein sequence ID" value="EYU19292.1"/>
    <property type="molecule type" value="Genomic_DNA"/>
</dbReference>
<dbReference type="GO" id="GO:0006952">
    <property type="term" value="P:defense response"/>
    <property type="evidence" value="ECO:0007669"/>
    <property type="project" value="UniProtKB-KW"/>
</dbReference>
<evidence type="ECO:0000313" key="10">
    <source>
        <dbReference type="EMBL" id="EYU19292.1"/>
    </source>
</evidence>
<dbReference type="SUPFAM" id="SSF52540">
    <property type="entry name" value="P-loop containing nucleoside triphosphate hydrolases"/>
    <property type="match status" value="1"/>
</dbReference>
<feature type="domain" description="Disease resistance protein winged helix" evidence="9">
    <location>
        <begin position="205"/>
        <end position="275"/>
    </location>
</feature>
<evidence type="ECO:0000256" key="2">
    <source>
        <dbReference type="ARBA" id="ARBA00022614"/>
    </source>
</evidence>
<proteinExistence type="inferred from homology"/>
<evidence type="ECO:0000313" key="11">
    <source>
        <dbReference type="Proteomes" id="UP000030748"/>
    </source>
</evidence>
<reference evidence="10 11" key="1">
    <citation type="journal article" date="2013" name="Proc. Natl. Acad. Sci. U.S.A.">
        <title>Fine-scale variation in meiotic recombination in Mimulus inferred from population shotgun sequencing.</title>
        <authorList>
            <person name="Hellsten U."/>
            <person name="Wright K.M."/>
            <person name="Jenkins J."/>
            <person name="Shu S."/>
            <person name="Yuan Y."/>
            <person name="Wessler S.R."/>
            <person name="Schmutz J."/>
            <person name="Willis J.H."/>
            <person name="Rokhsar D.S."/>
        </authorList>
    </citation>
    <scope>NUCLEOTIDE SEQUENCE [LARGE SCALE GENOMIC DNA]</scope>
    <source>
        <strain evidence="11">cv. DUN x IM62</strain>
    </source>
</reference>
<feature type="non-terminal residue" evidence="10">
    <location>
        <position position="435"/>
    </location>
</feature>
<keyword evidence="4" id="KW-0547">Nucleotide-binding</keyword>
<evidence type="ECO:0000259" key="9">
    <source>
        <dbReference type="Pfam" id="PF23559"/>
    </source>
</evidence>
<dbReference type="PANTHER" id="PTHR23155">
    <property type="entry name" value="DISEASE RESISTANCE PROTEIN RP"/>
    <property type="match status" value="1"/>
</dbReference>
<dbReference type="Gene3D" id="3.40.50.300">
    <property type="entry name" value="P-loop containing nucleotide triphosphate hydrolases"/>
    <property type="match status" value="1"/>
</dbReference>
<protein>
    <submittedName>
        <fullName evidence="10">Uncharacterized protein</fullName>
    </submittedName>
</protein>
<feature type="compositionally biased region" description="Basic and acidic residues" evidence="7">
    <location>
        <begin position="399"/>
        <end position="417"/>
    </location>
</feature>
<evidence type="ECO:0000256" key="5">
    <source>
        <dbReference type="ARBA" id="ARBA00022821"/>
    </source>
</evidence>